<dbReference type="NCBIfam" id="NF003315">
    <property type="entry name" value="PRK04323.1"/>
    <property type="match status" value="1"/>
</dbReference>
<reference evidence="2 3" key="1">
    <citation type="journal article" date="2019" name="ISME J.">
        <title>Insights into ecological role of a new deltaproteobacterial order Candidatus Acidulodesulfobacterales by metagenomics and metatranscriptomics.</title>
        <authorList>
            <person name="Tan S."/>
            <person name="Liu J."/>
            <person name="Fang Y."/>
            <person name="Hedlund B.P."/>
            <person name="Lian Z.H."/>
            <person name="Huang L.Y."/>
            <person name="Li J.T."/>
            <person name="Huang L.N."/>
            <person name="Li W.J."/>
            <person name="Jiang H.C."/>
            <person name="Dong H.L."/>
            <person name="Shu W.S."/>
        </authorList>
    </citation>
    <scope>NUCLEOTIDE SEQUENCE [LARGE SCALE GENOMIC DNA]</scope>
    <source>
        <strain evidence="2">AP2</strain>
    </source>
</reference>
<evidence type="ECO:0000313" key="3">
    <source>
        <dbReference type="Proteomes" id="UP000316562"/>
    </source>
</evidence>
<accession>A0A519BGP8</accession>
<dbReference type="InterPro" id="IPR007169">
    <property type="entry name" value="RemA-like"/>
</dbReference>
<gene>
    <name evidence="2" type="ORF">EVJ46_05320</name>
</gene>
<dbReference type="Proteomes" id="UP000316562">
    <property type="component" value="Unassembled WGS sequence"/>
</dbReference>
<sequence>MYNLLNIGFGNIIVSARVVSVVSAGSSPMKRLRETAKDGNHLIDATEGRKTKTIIITDSGHIILSALNAATIIARLEESLPKEKNAVL</sequence>
<dbReference type="PANTHER" id="PTHR38449">
    <property type="entry name" value="REGULATORY PROTEIN TM_1690-RELATED"/>
    <property type="match status" value="1"/>
</dbReference>
<dbReference type="PANTHER" id="PTHR38449:SF1">
    <property type="entry name" value="REGULATORY PROTEIN SSL2874-RELATED"/>
    <property type="match status" value="1"/>
</dbReference>
<comment type="caution">
    <text evidence="2">The sequence shown here is derived from an EMBL/GenBank/DDBJ whole genome shotgun (WGS) entry which is preliminary data.</text>
</comment>
<proteinExistence type="inferred from homology"/>
<protein>
    <recommendedName>
        <fullName evidence="1">Putative regulatory protein EVJ46_05320</fullName>
    </recommendedName>
</protein>
<comment type="similarity">
    <text evidence="1">Belongs to the RemA family.</text>
</comment>
<name>A0A519BGP8_ACIG2</name>
<evidence type="ECO:0000313" key="2">
    <source>
        <dbReference type="EMBL" id="RZD16441.1"/>
    </source>
</evidence>
<dbReference type="AlphaFoldDB" id="A0A519BGP8"/>
<dbReference type="HAMAP" id="MF_01503">
    <property type="entry name" value="RemA"/>
    <property type="match status" value="1"/>
</dbReference>
<dbReference type="EMBL" id="SGBC01000002">
    <property type="protein sequence ID" value="RZD16441.1"/>
    <property type="molecule type" value="Genomic_DNA"/>
</dbReference>
<organism evidence="2 3">
    <name type="scientific">Acididesulfobacter guangdongensis</name>
    <dbReference type="NCBI Taxonomy" id="2597225"/>
    <lineage>
        <taxon>Bacteria</taxon>
        <taxon>Deltaproteobacteria</taxon>
        <taxon>Candidatus Acidulodesulfobacterales</taxon>
        <taxon>Candidatus Acididesulfobacter</taxon>
    </lineage>
</organism>
<evidence type="ECO:0000256" key="1">
    <source>
        <dbReference type="HAMAP-Rule" id="MF_01503"/>
    </source>
</evidence>
<dbReference type="Pfam" id="PF04025">
    <property type="entry name" value="RemA-like"/>
    <property type="match status" value="1"/>
</dbReference>